<dbReference type="CDD" id="cd00371">
    <property type="entry name" value="HMA"/>
    <property type="match status" value="1"/>
</dbReference>
<dbReference type="PROSITE" id="PS50846">
    <property type="entry name" value="HMA_2"/>
    <property type="match status" value="1"/>
</dbReference>
<dbReference type="InterPro" id="IPR036163">
    <property type="entry name" value="HMA_dom_sf"/>
</dbReference>
<evidence type="ECO:0000313" key="2">
    <source>
        <dbReference type="EMBL" id="GBF04411.1"/>
    </source>
</evidence>
<name>A0A2I9DI74_9DEIO</name>
<gene>
    <name evidence="2" type="ORF">DAERI_020008</name>
</gene>
<comment type="caution">
    <text evidence="2">The sequence shown here is derived from an EMBL/GenBank/DDBJ whole genome shotgun (WGS) entry which is preliminary data.</text>
</comment>
<sequence>MHTTQRLTIPIDGLGCGGALRAEGVLSRLPGVIRAYVNPATEMGYVEYDPGQFDLSHLRSALARAGFEAGPPSIR</sequence>
<accession>A0A2I9DI74</accession>
<dbReference type="InterPro" id="IPR006121">
    <property type="entry name" value="HMA_dom"/>
</dbReference>
<protein>
    <recommendedName>
        <fullName evidence="1">HMA domain-containing protein</fullName>
    </recommendedName>
</protein>
<dbReference type="EMBL" id="BFAG01000002">
    <property type="protein sequence ID" value="GBF04411.1"/>
    <property type="molecule type" value="Genomic_DNA"/>
</dbReference>
<evidence type="ECO:0000259" key="1">
    <source>
        <dbReference type="PROSITE" id="PS50846"/>
    </source>
</evidence>
<dbReference type="Proteomes" id="UP000236569">
    <property type="component" value="Unassembled WGS sequence"/>
</dbReference>
<reference evidence="3" key="1">
    <citation type="submission" date="2018-01" db="EMBL/GenBank/DDBJ databases">
        <title>Draft Genome Sequence of the Radioresistant Bacterium Deinococcus aerius TR0125, Isolated from the Higher Atmosphere above Japan.</title>
        <authorList>
            <person name="Satoh K."/>
            <person name="Arai H."/>
            <person name="Sanzen T."/>
            <person name="Kawaguchi Y."/>
            <person name="Hayashi H."/>
            <person name="Yokobori S."/>
            <person name="Yamagishi A."/>
            <person name="Oono Y."/>
            <person name="Narumi I."/>
        </authorList>
    </citation>
    <scope>NUCLEOTIDE SEQUENCE [LARGE SCALE GENOMIC DNA]</scope>
    <source>
        <strain evidence="3">TR0125</strain>
    </source>
</reference>
<dbReference type="GO" id="GO:0046872">
    <property type="term" value="F:metal ion binding"/>
    <property type="evidence" value="ECO:0007669"/>
    <property type="project" value="InterPro"/>
</dbReference>
<evidence type="ECO:0000313" key="3">
    <source>
        <dbReference type="Proteomes" id="UP000236569"/>
    </source>
</evidence>
<dbReference type="Gene3D" id="3.30.70.100">
    <property type="match status" value="1"/>
</dbReference>
<organism evidence="2 3">
    <name type="scientific">Deinococcus aerius</name>
    <dbReference type="NCBI Taxonomy" id="200253"/>
    <lineage>
        <taxon>Bacteria</taxon>
        <taxon>Thermotogati</taxon>
        <taxon>Deinococcota</taxon>
        <taxon>Deinococci</taxon>
        <taxon>Deinococcales</taxon>
        <taxon>Deinococcaceae</taxon>
        <taxon>Deinococcus</taxon>
    </lineage>
</organism>
<dbReference type="AlphaFoldDB" id="A0A2I9DI74"/>
<keyword evidence="3" id="KW-1185">Reference proteome</keyword>
<dbReference type="SUPFAM" id="SSF55008">
    <property type="entry name" value="HMA, heavy metal-associated domain"/>
    <property type="match status" value="1"/>
</dbReference>
<dbReference type="Pfam" id="PF00403">
    <property type="entry name" value="HMA"/>
    <property type="match status" value="1"/>
</dbReference>
<dbReference type="OrthoDB" id="3078434at2"/>
<dbReference type="RefSeq" id="WP_103127989.1">
    <property type="nucleotide sequence ID" value="NZ_BFAG01000002.1"/>
</dbReference>
<proteinExistence type="predicted"/>
<feature type="domain" description="HMA" evidence="1">
    <location>
        <begin position="2"/>
        <end position="70"/>
    </location>
</feature>